<organism evidence="1">
    <name type="scientific">bioreactor metagenome</name>
    <dbReference type="NCBI Taxonomy" id="1076179"/>
    <lineage>
        <taxon>unclassified sequences</taxon>
        <taxon>metagenomes</taxon>
        <taxon>ecological metagenomes</taxon>
    </lineage>
</organism>
<proteinExistence type="predicted"/>
<protein>
    <submittedName>
        <fullName evidence="1">Uncharacterized protein</fullName>
    </submittedName>
</protein>
<accession>A0A645JRY0</accession>
<sequence>MTPGLKGNLSRILKHLQGGLNRTRSDAQTYAQIAYIRKAGALLKLNQKIGDGNCGFALFC</sequence>
<comment type="caution">
    <text evidence="1">The sequence shown here is derived from an EMBL/GenBank/DDBJ whole genome shotgun (WGS) entry which is preliminary data.</text>
</comment>
<dbReference type="EMBL" id="VSSQ01141570">
    <property type="protein sequence ID" value="MPN62894.1"/>
    <property type="molecule type" value="Genomic_DNA"/>
</dbReference>
<evidence type="ECO:0000313" key="1">
    <source>
        <dbReference type="EMBL" id="MPN62894.1"/>
    </source>
</evidence>
<reference evidence="1" key="1">
    <citation type="submission" date="2019-08" db="EMBL/GenBank/DDBJ databases">
        <authorList>
            <person name="Kucharzyk K."/>
            <person name="Murdoch R.W."/>
            <person name="Higgins S."/>
            <person name="Loffler F."/>
        </authorList>
    </citation>
    <scope>NUCLEOTIDE SEQUENCE</scope>
</reference>
<gene>
    <name evidence="1" type="ORF">SDC9_210647</name>
</gene>
<dbReference type="AlphaFoldDB" id="A0A645JRY0"/>
<name>A0A645JRY0_9ZZZZ</name>